<reference evidence="2" key="1">
    <citation type="journal article" date="2019" name="Int. J. Syst. Evol. Microbiol.">
        <title>The Global Catalogue of Microorganisms (GCM) 10K type strain sequencing project: providing services to taxonomists for standard genome sequencing and annotation.</title>
        <authorList>
            <consortium name="The Broad Institute Genomics Platform"/>
            <consortium name="The Broad Institute Genome Sequencing Center for Infectious Disease"/>
            <person name="Wu L."/>
            <person name="Ma J."/>
        </authorList>
    </citation>
    <scope>NUCLEOTIDE SEQUENCE [LARGE SCALE GENOMIC DNA]</scope>
    <source>
        <strain evidence="2">S1</strain>
    </source>
</reference>
<proteinExistence type="predicted"/>
<comment type="caution">
    <text evidence="1">The sequence shown here is derived from an EMBL/GenBank/DDBJ whole genome shotgun (WGS) entry which is preliminary data.</text>
</comment>
<keyword evidence="2" id="KW-1185">Reference proteome</keyword>
<evidence type="ECO:0000313" key="1">
    <source>
        <dbReference type="EMBL" id="MFD1425543.1"/>
    </source>
</evidence>
<dbReference type="Proteomes" id="UP001597282">
    <property type="component" value="Unassembled WGS sequence"/>
</dbReference>
<sequence length="122" mass="13559">MTPLLEKTAERIFVIISDALRYEAGVELFDKLRRRLNAEVTLEPMQATLPSYTQLGMAALLPGEVTGIDEQGTVYVEELPATSVNKREKILQQAVPMEQLFAWMIGSSWARKKGCKRFGGGG</sequence>
<protein>
    <submittedName>
        <fullName evidence="1">PglZ domain-containing protein</fullName>
    </submittedName>
</protein>
<name>A0ABW4C6K4_9BACL</name>
<accession>A0ABW4C6K4</accession>
<organism evidence="1 2">
    <name type="scientific">Kroppenstedtia sanguinis</name>
    <dbReference type="NCBI Taxonomy" id="1380684"/>
    <lineage>
        <taxon>Bacteria</taxon>
        <taxon>Bacillati</taxon>
        <taxon>Bacillota</taxon>
        <taxon>Bacilli</taxon>
        <taxon>Bacillales</taxon>
        <taxon>Thermoactinomycetaceae</taxon>
        <taxon>Kroppenstedtia</taxon>
    </lineage>
</organism>
<dbReference type="Pfam" id="PF08665">
    <property type="entry name" value="PglZ"/>
    <property type="match status" value="1"/>
</dbReference>
<gene>
    <name evidence="1" type="ORF">ACFQ4Y_01170</name>
</gene>
<evidence type="ECO:0000313" key="2">
    <source>
        <dbReference type="Proteomes" id="UP001597282"/>
    </source>
</evidence>
<dbReference type="RefSeq" id="WP_380162377.1">
    <property type="nucleotide sequence ID" value="NZ_JBHTNU010000001.1"/>
</dbReference>
<dbReference type="EMBL" id="JBHTNU010000001">
    <property type="protein sequence ID" value="MFD1425543.1"/>
    <property type="molecule type" value="Genomic_DNA"/>
</dbReference>